<evidence type="ECO:0000313" key="1">
    <source>
        <dbReference type="EMBL" id="MCZ4223547.1"/>
    </source>
</evidence>
<dbReference type="Proteomes" id="UP001144341">
    <property type="component" value="Unassembled WGS sequence"/>
</dbReference>
<comment type="caution">
    <text evidence="1">The sequence shown here is derived from an EMBL/GenBank/DDBJ whole genome shotgun (WGS) entry which is preliminary data.</text>
</comment>
<dbReference type="EMBL" id="JAPWGL010000002">
    <property type="protein sequence ID" value="MCZ4223547.1"/>
    <property type="molecule type" value="Genomic_DNA"/>
</dbReference>
<reference evidence="1" key="1">
    <citation type="submission" date="2022-12" db="EMBL/GenBank/DDBJ databases">
        <title>Genome sequence of SJ11.</title>
        <authorList>
            <person name="Woo H."/>
        </authorList>
    </citation>
    <scope>NUCLEOTIDE SEQUENCE</scope>
    <source>
        <strain evidence="1">SJ11</strain>
    </source>
</reference>
<name>A0ABT4KZB3_9SPHI</name>
<proteinExistence type="predicted"/>
<protein>
    <submittedName>
        <fullName evidence="1">Uncharacterized protein</fullName>
    </submittedName>
</protein>
<organism evidence="1 2">
    <name type="scientific">Pedobacter rhodius</name>
    <dbReference type="NCBI Taxonomy" id="3004098"/>
    <lineage>
        <taxon>Bacteria</taxon>
        <taxon>Pseudomonadati</taxon>
        <taxon>Bacteroidota</taxon>
        <taxon>Sphingobacteriia</taxon>
        <taxon>Sphingobacteriales</taxon>
        <taxon>Sphingobacteriaceae</taxon>
        <taxon>Pedobacter</taxon>
    </lineage>
</organism>
<sequence length="55" mass="6337">MSEKIMTLEILHEKISKGMELTFKKLVAYKKKNDGVFIFSDHGKIVQVNAKDIKL</sequence>
<dbReference type="RefSeq" id="WP_269415335.1">
    <property type="nucleotide sequence ID" value="NZ_JAPWGL010000002.1"/>
</dbReference>
<gene>
    <name evidence="1" type="ORF">O0931_09580</name>
</gene>
<keyword evidence="2" id="KW-1185">Reference proteome</keyword>
<accession>A0ABT4KZB3</accession>
<evidence type="ECO:0000313" key="2">
    <source>
        <dbReference type="Proteomes" id="UP001144341"/>
    </source>
</evidence>